<evidence type="ECO:0008006" key="3">
    <source>
        <dbReference type="Google" id="ProtNLM"/>
    </source>
</evidence>
<dbReference type="EMBL" id="FNUC01000003">
    <property type="protein sequence ID" value="SEE47335.1"/>
    <property type="molecule type" value="Genomic_DNA"/>
</dbReference>
<dbReference type="AlphaFoldDB" id="A0A1H5J486"/>
<dbReference type="SUPFAM" id="SSF89392">
    <property type="entry name" value="Prokaryotic lipoproteins and lipoprotein localization factors"/>
    <property type="match status" value="1"/>
</dbReference>
<evidence type="ECO:0000313" key="1">
    <source>
        <dbReference type="EMBL" id="SEE47335.1"/>
    </source>
</evidence>
<keyword evidence="2" id="KW-1185">Reference proteome</keyword>
<evidence type="ECO:0000313" key="2">
    <source>
        <dbReference type="Proteomes" id="UP000181980"/>
    </source>
</evidence>
<accession>A0A1H5J486</accession>
<reference evidence="2" key="1">
    <citation type="submission" date="2016-10" db="EMBL/GenBank/DDBJ databases">
        <authorList>
            <person name="Varghese N."/>
            <person name="Submissions S."/>
        </authorList>
    </citation>
    <scope>NUCLEOTIDE SEQUENCE [LARGE SCALE GENOMIC DNA]</scope>
    <source>
        <strain evidence="2">DSM 45237</strain>
    </source>
</reference>
<dbReference type="InterPro" id="IPR029046">
    <property type="entry name" value="LolA/LolB/LppX"/>
</dbReference>
<gene>
    <name evidence="1" type="ORF">SAMN04488561_1436</name>
</gene>
<protein>
    <recommendedName>
        <fullName evidence="3">Lipoprotein LprG</fullName>
    </recommendedName>
</protein>
<organism evidence="1 2">
    <name type="scientific">Jiangella alba</name>
    <dbReference type="NCBI Taxonomy" id="561176"/>
    <lineage>
        <taxon>Bacteria</taxon>
        <taxon>Bacillati</taxon>
        <taxon>Actinomycetota</taxon>
        <taxon>Actinomycetes</taxon>
        <taxon>Jiangellales</taxon>
        <taxon>Jiangellaceae</taxon>
        <taxon>Jiangella</taxon>
    </lineage>
</organism>
<dbReference type="Proteomes" id="UP000181980">
    <property type="component" value="Unassembled WGS sequence"/>
</dbReference>
<dbReference type="Gene3D" id="2.50.20.20">
    <property type="match status" value="1"/>
</dbReference>
<name>A0A1H5J486_9ACTN</name>
<sequence>MEAALPADATVQVAVKMSGAGQETVIDAVVAYTPTGAEMDMTTLSNGEGFALIVVDDRLFVSDSISGGAYQELDGSDPAAAQLRSQAASMDIASSFAAWDAGLERVELVGEDEIDGEPVCHYSLTVGAAAAAEAQGDPLVPGMPETVTYELYLTEGDLMRRAEFELGGIEAEMNATRWNEPVVIEAPSGASLSGS</sequence>
<proteinExistence type="predicted"/>